<keyword evidence="1" id="KW-0732">Signal</keyword>
<feature type="chain" id="PRO_5039561629" evidence="1">
    <location>
        <begin position="31"/>
        <end position="386"/>
    </location>
</feature>
<dbReference type="Proteomes" id="UP000218965">
    <property type="component" value="Chromosome"/>
</dbReference>
<proteinExistence type="predicted"/>
<organism evidence="3 4">
    <name type="scientific">Microcella alkaliphila</name>
    <dbReference type="NCBI Taxonomy" id="279828"/>
    <lineage>
        <taxon>Bacteria</taxon>
        <taxon>Bacillati</taxon>
        <taxon>Actinomycetota</taxon>
        <taxon>Actinomycetes</taxon>
        <taxon>Micrococcales</taxon>
        <taxon>Microbacteriaceae</taxon>
        <taxon>Microcella</taxon>
    </lineage>
</organism>
<accession>A0A0U5BNN0</accession>
<reference evidence="4" key="1">
    <citation type="submission" date="2015-12" db="EMBL/GenBank/DDBJ databases">
        <authorList>
            <person name="Shamseldin A."/>
            <person name="Moawad H."/>
            <person name="Abd El-Rahim W.M."/>
            <person name="Sadowsky M.J."/>
        </authorList>
    </citation>
    <scope>NUCLEOTIDE SEQUENCE [LARGE SCALE GENOMIC DNA]</scope>
    <source>
        <strain evidence="4">JAM AC0309</strain>
    </source>
</reference>
<gene>
    <name evidence="3" type="ORF">MalAC0309_1347</name>
</gene>
<reference evidence="3 4" key="2">
    <citation type="submission" date="2016-01" db="EMBL/GenBank/DDBJ databases">
        <title>Microcella alkaliphila JAM AC0309 whole genome shotgun sequence.</title>
        <authorList>
            <person name="Kurata A."/>
            <person name="Hirose Y."/>
            <person name="Kishimoto N."/>
            <person name="Kobayashi T."/>
        </authorList>
    </citation>
    <scope>NUCLEOTIDE SEQUENCE [LARGE SCALE GENOMIC DNA]</scope>
    <source>
        <strain evidence="3 4">JAM AC0309</strain>
    </source>
</reference>
<dbReference type="InterPro" id="IPR000073">
    <property type="entry name" value="AB_hydrolase_1"/>
</dbReference>
<dbReference type="GO" id="GO:0003824">
    <property type="term" value="F:catalytic activity"/>
    <property type="evidence" value="ECO:0007669"/>
    <property type="project" value="UniProtKB-ARBA"/>
</dbReference>
<protein>
    <submittedName>
        <fullName evidence="3">Secreted protein</fullName>
    </submittedName>
</protein>
<feature type="domain" description="AB hydrolase-1" evidence="2">
    <location>
        <begin position="157"/>
        <end position="370"/>
    </location>
</feature>
<evidence type="ECO:0000256" key="1">
    <source>
        <dbReference type="SAM" id="SignalP"/>
    </source>
</evidence>
<dbReference type="EMBL" id="AP017315">
    <property type="protein sequence ID" value="BAU32204.1"/>
    <property type="molecule type" value="Genomic_DNA"/>
</dbReference>
<evidence type="ECO:0000313" key="4">
    <source>
        <dbReference type="Proteomes" id="UP000218965"/>
    </source>
</evidence>
<dbReference type="Pfam" id="PF12697">
    <property type="entry name" value="Abhydrolase_6"/>
    <property type="match status" value="1"/>
</dbReference>
<dbReference type="Gene3D" id="3.40.50.1820">
    <property type="entry name" value="alpha/beta hydrolase"/>
    <property type="match status" value="1"/>
</dbReference>
<name>A0A0U5BNN0_9MICO</name>
<evidence type="ECO:0000259" key="2">
    <source>
        <dbReference type="Pfam" id="PF12697"/>
    </source>
</evidence>
<sequence>MLGGATAALGAIAVTTGAAALAIAANAARAVVTPPGERPEEVILHGVDRASRTVTVSATSETELPGRYSLWFDRGRGHARVGTIVGRGPGVVIRELLSVERGDLETATRARWGAWYYLTPVDLGVEAEDVTVDTEFGPAPAWLVPAPDPSVRWIIQVHGRGVTRAEGLRVVPTARAGGWTSLLISYRNDGEAPSSPDGRYGLGDDEWRDVAAAIRFARERGARQIVLMGWSMGGATVLQTVLRASEARYVDGVILESAAVDWRAVLSRQARRRGLPRAIQALATRVLSEPWGVRLTGRAAPIDLDRLDATARAAELGVPLLVLHSDDDPDVPIEPILRLVAAAPGDVRLERFAVAGHTRLWNFDPHRFERAIGAWLSQLPEPSGRS</sequence>
<feature type="signal peptide" evidence="1">
    <location>
        <begin position="1"/>
        <end position="30"/>
    </location>
</feature>
<dbReference type="SUPFAM" id="SSF53474">
    <property type="entry name" value="alpha/beta-Hydrolases"/>
    <property type="match status" value="1"/>
</dbReference>
<dbReference type="KEGG" id="malk:MalAC0309_1347"/>
<dbReference type="AlphaFoldDB" id="A0A0U5BNN0"/>
<dbReference type="InterPro" id="IPR029058">
    <property type="entry name" value="AB_hydrolase_fold"/>
</dbReference>
<evidence type="ECO:0000313" key="3">
    <source>
        <dbReference type="EMBL" id="BAU32204.1"/>
    </source>
</evidence>